<dbReference type="InterPro" id="IPR009030">
    <property type="entry name" value="Growth_fac_rcpt_cys_sf"/>
</dbReference>
<evidence type="ECO:0000256" key="7">
    <source>
        <dbReference type="ARBA" id="ARBA00023180"/>
    </source>
</evidence>
<dbReference type="GO" id="GO:0005509">
    <property type="term" value="F:calcium ion binding"/>
    <property type="evidence" value="ECO:0007669"/>
    <property type="project" value="InterPro"/>
</dbReference>
<dbReference type="PANTHER" id="PTHR24039">
    <property type="entry name" value="FIBRILLIN-RELATED"/>
    <property type="match status" value="1"/>
</dbReference>
<keyword evidence="10" id="KW-1185">Reference proteome</keyword>
<dbReference type="InterPro" id="IPR000742">
    <property type="entry name" value="EGF"/>
</dbReference>
<keyword evidence="5" id="KW-0106">Calcium</keyword>
<keyword evidence="6" id="KW-1015">Disulfide bond</keyword>
<dbReference type="SMART" id="SM00082">
    <property type="entry name" value="LRRCT"/>
    <property type="match status" value="1"/>
</dbReference>
<dbReference type="Proteomes" id="UP001152795">
    <property type="component" value="Unassembled WGS sequence"/>
</dbReference>
<dbReference type="OrthoDB" id="4062651at2759"/>
<dbReference type="InterPro" id="IPR000483">
    <property type="entry name" value="Cys-rich_flank_reg_C"/>
</dbReference>
<sequence>KLANNSFVCDCIISWFLDSIQNSSNSDRIIDLETLKCGSPDQLRSLNLTQLNREDVCFAPKLLTNETAANISTTPHPDPCLPNGVPKCNPGTEICTRNGECHCKQGFTRKTETGQCEAFDDACLGNNNCSEYAQCINEIGSYKCICKSGYIGDGRQCKDKNECKDRVSNECHKYALCINKDGGYTCRCRKGFEQHKEGRVCIRKNEISVKTFVLGGLLAAAPLVTFVALSVFICRRRLRTQMLERQAAYSPESPPNDDVMPPDNQQLILGADSYY</sequence>
<dbReference type="Gene3D" id="2.10.25.10">
    <property type="entry name" value="Laminin"/>
    <property type="match status" value="2"/>
</dbReference>
<evidence type="ECO:0000256" key="8">
    <source>
        <dbReference type="PROSITE-ProRule" id="PRU00076"/>
    </source>
</evidence>
<evidence type="ECO:0000256" key="2">
    <source>
        <dbReference type="ARBA" id="ARBA00022614"/>
    </source>
</evidence>
<keyword evidence="7" id="KW-0325">Glycoprotein</keyword>
<dbReference type="PANTHER" id="PTHR24039:SF28">
    <property type="entry name" value="EGF-LIKE DOMAIN-CONTAINING PROTEIN"/>
    <property type="match status" value="1"/>
</dbReference>
<dbReference type="EMBL" id="CACRXK020019936">
    <property type="protein sequence ID" value="CAB4034223.1"/>
    <property type="molecule type" value="Genomic_DNA"/>
</dbReference>
<dbReference type="InterPro" id="IPR018097">
    <property type="entry name" value="EGF_Ca-bd_CS"/>
</dbReference>
<dbReference type="InterPro" id="IPR032675">
    <property type="entry name" value="LRR_dom_sf"/>
</dbReference>
<dbReference type="SMART" id="SM00181">
    <property type="entry name" value="EGF"/>
    <property type="match status" value="3"/>
</dbReference>
<name>A0A6S7L3S9_PARCT</name>
<keyword evidence="3" id="KW-0732">Signal</keyword>
<comment type="caution">
    <text evidence="8">Lacks conserved residue(s) required for the propagation of feature annotation.</text>
</comment>
<dbReference type="Pfam" id="PF12947">
    <property type="entry name" value="EGF_3"/>
    <property type="match status" value="1"/>
</dbReference>
<dbReference type="Gene3D" id="3.80.10.10">
    <property type="entry name" value="Ribonuclease Inhibitor"/>
    <property type="match status" value="1"/>
</dbReference>
<dbReference type="InterPro" id="IPR000152">
    <property type="entry name" value="EGF-type_Asp/Asn_hydroxyl_site"/>
</dbReference>
<evidence type="ECO:0000256" key="1">
    <source>
        <dbReference type="ARBA" id="ARBA00022536"/>
    </source>
</evidence>
<evidence type="ECO:0000256" key="5">
    <source>
        <dbReference type="ARBA" id="ARBA00022837"/>
    </source>
</evidence>
<dbReference type="PROSITE" id="PS00010">
    <property type="entry name" value="ASX_HYDROXYL"/>
    <property type="match status" value="2"/>
</dbReference>
<comment type="caution">
    <text evidence="9">The sequence shown here is derived from an EMBL/GenBank/DDBJ whole genome shotgun (WGS) entry which is preliminary data.</text>
</comment>
<reference evidence="9" key="1">
    <citation type="submission" date="2020-04" db="EMBL/GenBank/DDBJ databases">
        <authorList>
            <person name="Alioto T."/>
            <person name="Alioto T."/>
            <person name="Gomez Garrido J."/>
        </authorList>
    </citation>
    <scope>NUCLEOTIDE SEQUENCE</scope>
    <source>
        <strain evidence="9">A484AB</strain>
    </source>
</reference>
<dbReference type="FunFam" id="2.10.25.10:FF:000038">
    <property type="entry name" value="Fibrillin 2"/>
    <property type="match status" value="2"/>
</dbReference>
<dbReference type="SUPFAM" id="SSF57184">
    <property type="entry name" value="Growth factor receptor domain"/>
    <property type="match status" value="1"/>
</dbReference>
<gene>
    <name evidence="9" type="ORF">PACLA_8A078915</name>
</gene>
<evidence type="ECO:0000256" key="4">
    <source>
        <dbReference type="ARBA" id="ARBA00022737"/>
    </source>
</evidence>
<dbReference type="PROSITE" id="PS01187">
    <property type="entry name" value="EGF_CA"/>
    <property type="match status" value="1"/>
</dbReference>
<protein>
    <submittedName>
        <fullName evidence="9">Adhesion G -coupled receptor E1-like isoform X1</fullName>
    </submittedName>
</protein>
<dbReference type="PROSITE" id="PS01186">
    <property type="entry name" value="EGF_2"/>
    <property type="match status" value="2"/>
</dbReference>
<keyword evidence="9" id="KW-0675">Receptor</keyword>
<accession>A0A6S7L3S9</accession>
<dbReference type="AlphaFoldDB" id="A0A6S7L3S9"/>
<organism evidence="9 10">
    <name type="scientific">Paramuricea clavata</name>
    <name type="common">Red gorgonian</name>
    <name type="synonym">Violescent sea-whip</name>
    <dbReference type="NCBI Taxonomy" id="317549"/>
    <lineage>
        <taxon>Eukaryota</taxon>
        <taxon>Metazoa</taxon>
        <taxon>Cnidaria</taxon>
        <taxon>Anthozoa</taxon>
        <taxon>Octocorallia</taxon>
        <taxon>Malacalcyonacea</taxon>
        <taxon>Plexauridae</taxon>
        <taxon>Paramuricea</taxon>
    </lineage>
</organism>
<keyword evidence="4" id="KW-0677">Repeat</keyword>
<evidence type="ECO:0000313" key="9">
    <source>
        <dbReference type="EMBL" id="CAB4034223.1"/>
    </source>
</evidence>
<dbReference type="SMART" id="SM00179">
    <property type="entry name" value="EGF_CA"/>
    <property type="match status" value="2"/>
</dbReference>
<dbReference type="CDD" id="cd00054">
    <property type="entry name" value="EGF_CA"/>
    <property type="match status" value="2"/>
</dbReference>
<keyword evidence="2" id="KW-0433">Leucine-rich repeat</keyword>
<keyword evidence="1 8" id="KW-0245">EGF-like domain</keyword>
<evidence type="ECO:0000256" key="3">
    <source>
        <dbReference type="ARBA" id="ARBA00022729"/>
    </source>
</evidence>
<dbReference type="InterPro" id="IPR001881">
    <property type="entry name" value="EGF-like_Ca-bd_dom"/>
</dbReference>
<evidence type="ECO:0000256" key="6">
    <source>
        <dbReference type="ARBA" id="ARBA00023157"/>
    </source>
</evidence>
<feature type="non-terminal residue" evidence="9">
    <location>
        <position position="275"/>
    </location>
</feature>
<dbReference type="InterPro" id="IPR049883">
    <property type="entry name" value="NOTCH1_EGF-like"/>
</dbReference>
<dbReference type="PROSITE" id="PS50026">
    <property type="entry name" value="EGF_3"/>
    <property type="match status" value="2"/>
</dbReference>
<proteinExistence type="predicted"/>
<evidence type="ECO:0000313" key="10">
    <source>
        <dbReference type="Proteomes" id="UP001152795"/>
    </source>
</evidence>
<dbReference type="Pfam" id="PF07645">
    <property type="entry name" value="EGF_CA"/>
    <property type="match status" value="1"/>
</dbReference>
<dbReference type="InterPro" id="IPR024731">
    <property type="entry name" value="NELL2-like_EGF"/>
</dbReference>